<dbReference type="AlphaFoldDB" id="A0A812TSD2"/>
<keyword evidence="5" id="KW-1185">Reference proteome</keyword>
<dbReference type="SUPFAM" id="SSF52540">
    <property type="entry name" value="P-loop containing nucleoside triphosphate hydrolases"/>
    <property type="match status" value="1"/>
</dbReference>
<protein>
    <submittedName>
        <fullName evidence="4">Afg1l protein</fullName>
    </submittedName>
</protein>
<dbReference type="GO" id="GO:0005524">
    <property type="term" value="F:ATP binding"/>
    <property type="evidence" value="ECO:0007669"/>
    <property type="project" value="UniProtKB-KW"/>
</dbReference>
<dbReference type="InterPro" id="IPR027417">
    <property type="entry name" value="P-loop_NTPase"/>
</dbReference>
<dbReference type="OrthoDB" id="548867at2759"/>
<organism evidence="4 5">
    <name type="scientific">Symbiodinium necroappetens</name>
    <dbReference type="NCBI Taxonomy" id="1628268"/>
    <lineage>
        <taxon>Eukaryota</taxon>
        <taxon>Sar</taxon>
        <taxon>Alveolata</taxon>
        <taxon>Dinophyceae</taxon>
        <taxon>Suessiales</taxon>
        <taxon>Symbiodiniaceae</taxon>
        <taxon>Symbiodinium</taxon>
    </lineage>
</organism>
<name>A0A812TSD2_9DINO</name>
<dbReference type="NCBIfam" id="NF040713">
    <property type="entry name" value="ZapE"/>
    <property type="match status" value="1"/>
</dbReference>
<reference evidence="4" key="1">
    <citation type="submission" date="2021-02" db="EMBL/GenBank/DDBJ databases">
        <authorList>
            <person name="Dougan E. K."/>
            <person name="Rhodes N."/>
            <person name="Thang M."/>
            <person name="Chan C."/>
        </authorList>
    </citation>
    <scope>NUCLEOTIDE SEQUENCE</scope>
</reference>
<dbReference type="GO" id="GO:0005739">
    <property type="term" value="C:mitochondrion"/>
    <property type="evidence" value="ECO:0007669"/>
    <property type="project" value="TreeGrafter"/>
</dbReference>
<evidence type="ECO:0000256" key="3">
    <source>
        <dbReference type="ARBA" id="ARBA00022840"/>
    </source>
</evidence>
<dbReference type="EMBL" id="CAJNJA010025022">
    <property type="protein sequence ID" value="CAE7536150.1"/>
    <property type="molecule type" value="Genomic_DNA"/>
</dbReference>
<dbReference type="PANTHER" id="PTHR12169">
    <property type="entry name" value="ATPASE N2B"/>
    <property type="match status" value="1"/>
</dbReference>
<dbReference type="InterPro" id="IPR005654">
    <property type="entry name" value="ATPase_AFG1-like"/>
</dbReference>
<evidence type="ECO:0000256" key="1">
    <source>
        <dbReference type="ARBA" id="ARBA00010322"/>
    </source>
</evidence>
<sequence length="286" mass="32060">MRRVCPSSTCALSQKSVRGAGLPLARLHFLTPFRTFHGGPSLRWPAAGYAATSPVGQRRWSSAMPGGCLENYLQLKASGEIQEDPRQEVCMKMLDDLAKDLTSYSPKMTRAAKSTGPAPTSSGAGGGFFHFGGTGKTFMMNMFYDKINVKEKKRIHFHEWMIEVHTRLHKKQKGSSANRDNTADDLVEQVATDMMREGWLLCFDEFQVTHISDAIIMKRIFSVLFELGAVVVATSNRPPQDLYLNGLNRPLFLPFIPMLEDFCKVHDIGAEVDYRMTSTRDGEDDR</sequence>
<dbReference type="Proteomes" id="UP000601435">
    <property type="component" value="Unassembled WGS sequence"/>
</dbReference>
<dbReference type="PANTHER" id="PTHR12169:SF6">
    <property type="entry name" value="AFG1-LIKE ATPASE"/>
    <property type="match status" value="1"/>
</dbReference>
<evidence type="ECO:0000256" key="2">
    <source>
        <dbReference type="ARBA" id="ARBA00022741"/>
    </source>
</evidence>
<comment type="caution">
    <text evidence="4">The sequence shown here is derived from an EMBL/GenBank/DDBJ whole genome shotgun (WGS) entry which is preliminary data.</text>
</comment>
<evidence type="ECO:0000313" key="4">
    <source>
        <dbReference type="EMBL" id="CAE7536150.1"/>
    </source>
</evidence>
<dbReference type="Pfam" id="PF03969">
    <property type="entry name" value="AFG1_ATPase"/>
    <property type="match status" value="1"/>
</dbReference>
<evidence type="ECO:0000313" key="5">
    <source>
        <dbReference type="Proteomes" id="UP000601435"/>
    </source>
</evidence>
<dbReference type="Gene3D" id="3.40.50.300">
    <property type="entry name" value="P-loop containing nucleotide triphosphate hydrolases"/>
    <property type="match status" value="1"/>
</dbReference>
<proteinExistence type="inferred from homology"/>
<keyword evidence="3" id="KW-0067">ATP-binding</keyword>
<gene>
    <name evidence="4" type="primary">Afg1l</name>
    <name evidence="4" type="ORF">SNEC2469_LOCUS15417</name>
</gene>
<keyword evidence="2" id="KW-0547">Nucleotide-binding</keyword>
<dbReference type="GO" id="GO:0016887">
    <property type="term" value="F:ATP hydrolysis activity"/>
    <property type="evidence" value="ECO:0007669"/>
    <property type="project" value="InterPro"/>
</dbReference>
<accession>A0A812TSD2</accession>
<comment type="similarity">
    <text evidence="1">Belongs to the AFG1 ATPase family.</text>
</comment>
<feature type="non-terminal residue" evidence="4">
    <location>
        <position position="286"/>
    </location>
</feature>